<dbReference type="InterPro" id="IPR043130">
    <property type="entry name" value="CDP-OH_PTrfase_TM_dom"/>
</dbReference>
<sequence length="188" mass="20779">MILEDKSWLARLLHPNALTLYRVASVPLLVVLMLSPSRWAAFFAALVFSLAAITDFLDGFMARRMGLISQFGKIMDPLADKLLISSAFIMLVSLGRVEGWIVCLIIGRELAITGLRSILASSGSDVAATNLAKWKTGFQIGALIPLLLHYPYFGLNFHLAGTWVLWVALVLTVWSGVDYVVRARKLIF</sequence>
<evidence type="ECO:0000256" key="14">
    <source>
        <dbReference type="ARBA" id="ARBA00048586"/>
    </source>
</evidence>
<dbReference type="GO" id="GO:0016020">
    <property type="term" value="C:membrane"/>
    <property type="evidence" value="ECO:0007669"/>
    <property type="project" value="UniProtKB-SubCell"/>
</dbReference>
<dbReference type="NCBIfam" id="TIGR00560">
    <property type="entry name" value="pgsA"/>
    <property type="match status" value="1"/>
</dbReference>
<keyword evidence="19" id="KW-1185">Reference proteome</keyword>
<dbReference type="PANTHER" id="PTHR14269:SF62">
    <property type="entry name" value="CDP-DIACYLGLYCEROL--GLYCEROL-3-PHOSPHATE 3-PHOSPHATIDYLTRANSFERASE 1, CHLOROPLASTIC"/>
    <property type="match status" value="1"/>
</dbReference>
<evidence type="ECO:0000256" key="4">
    <source>
        <dbReference type="ARBA" id="ARBA00013170"/>
    </source>
</evidence>
<dbReference type="PROSITE" id="PS00379">
    <property type="entry name" value="CDP_ALCOHOL_P_TRANSF"/>
    <property type="match status" value="1"/>
</dbReference>
<dbReference type="InterPro" id="IPR000462">
    <property type="entry name" value="CDP-OH_P_trans"/>
</dbReference>
<keyword evidence="13" id="KW-1208">Phospholipid metabolism</keyword>
<comment type="pathway">
    <text evidence="2">Phospholipid metabolism; phosphatidylglycerol biosynthesis; phosphatidylglycerol from CDP-diacylglycerol: step 1/2.</text>
</comment>
<evidence type="ECO:0000256" key="9">
    <source>
        <dbReference type="ARBA" id="ARBA00022989"/>
    </source>
</evidence>
<dbReference type="OrthoDB" id="9796672at2"/>
<proteinExistence type="inferred from homology"/>
<evidence type="ECO:0000256" key="11">
    <source>
        <dbReference type="ARBA" id="ARBA00023136"/>
    </source>
</evidence>
<evidence type="ECO:0000256" key="15">
    <source>
        <dbReference type="NCBIfam" id="TIGR00560"/>
    </source>
</evidence>
<dbReference type="Gene3D" id="1.20.120.1760">
    <property type="match status" value="1"/>
</dbReference>
<evidence type="ECO:0000256" key="3">
    <source>
        <dbReference type="ARBA" id="ARBA00010441"/>
    </source>
</evidence>
<feature type="transmembrane region" description="Helical" evidence="17">
    <location>
        <begin position="40"/>
        <end position="61"/>
    </location>
</feature>
<evidence type="ECO:0000256" key="8">
    <source>
        <dbReference type="ARBA" id="ARBA00022692"/>
    </source>
</evidence>
<dbReference type="AlphaFoldDB" id="A0A562RPW8"/>
<comment type="subcellular location">
    <subcellularLocation>
        <location evidence="1">Membrane</location>
        <topology evidence="1">Multi-pass membrane protein</topology>
    </subcellularLocation>
</comment>
<evidence type="ECO:0000256" key="12">
    <source>
        <dbReference type="ARBA" id="ARBA00023209"/>
    </source>
</evidence>
<evidence type="ECO:0000313" key="18">
    <source>
        <dbReference type="EMBL" id="TWI71105.1"/>
    </source>
</evidence>
<name>A0A562RPW8_9BACT</name>
<evidence type="ECO:0000256" key="10">
    <source>
        <dbReference type="ARBA" id="ARBA00023098"/>
    </source>
</evidence>
<feature type="transmembrane region" description="Helical" evidence="17">
    <location>
        <begin position="12"/>
        <end position="34"/>
    </location>
</feature>
<dbReference type="Pfam" id="PF01066">
    <property type="entry name" value="CDP-OH_P_transf"/>
    <property type="match status" value="1"/>
</dbReference>
<evidence type="ECO:0000256" key="16">
    <source>
        <dbReference type="RuleBase" id="RU003750"/>
    </source>
</evidence>
<organism evidence="18 19">
    <name type="scientific">Desulfobotulus alkaliphilus</name>
    <dbReference type="NCBI Taxonomy" id="622671"/>
    <lineage>
        <taxon>Bacteria</taxon>
        <taxon>Pseudomonadati</taxon>
        <taxon>Thermodesulfobacteriota</taxon>
        <taxon>Desulfobacteria</taxon>
        <taxon>Desulfobacterales</taxon>
        <taxon>Desulfobacteraceae</taxon>
        <taxon>Desulfobotulus</taxon>
    </lineage>
</organism>
<dbReference type="InterPro" id="IPR050324">
    <property type="entry name" value="CDP-alcohol_PTase-I"/>
</dbReference>
<evidence type="ECO:0000256" key="2">
    <source>
        <dbReference type="ARBA" id="ARBA00005042"/>
    </source>
</evidence>
<evidence type="ECO:0000256" key="1">
    <source>
        <dbReference type="ARBA" id="ARBA00004141"/>
    </source>
</evidence>
<dbReference type="GO" id="GO:0046474">
    <property type="term" value="P:glycerophospholipid biosynthetic process"/>
    <property type="evidence" value="ECO:0007669"/>
    <property type="project" value="TreeGrafter"/>
</dbReference>
<keyword evidence="6" id="KW-0444">Lipid biosynthesis</keyword>
<evidence type="ECO:0000256" key="6">
    <source>
        <dbReference type="ARBA" id="ARBA00022516"/>
    </source>
</evidence>
<dbReference type="RefSeq" id="WP_144685146.1">
    <property type="nucleotide sequence ID" value="NZ_VLLC01000015.1"/>
</dbReference>
<dbReference type="InterPro" id="IPR048254">
    <property type="entry name" value="CDP_ALCOHOL_P_TRANSF_CS"/>
</dbReference>
<feature type="transmembrane region" description="Helical" evidence="17">
    <location>
        <begin position="82"/>
        <end position="107"/>
    </location>
</feature>
<evidence type="ECO:0000256" key="13">
    <source>
        <dbReference type="ARBA" id="ARBA00023264"/>
    </source>
</evidence>
<keyword evidence="8 17" id="KW-0812">Transmembrane</keyword>
<dbReference type="EC" id="2.7.8.5" evidence="4 15"/>
<dbReference type="Proteomes" id="UP000318307">
    <property type="component" value="Unassembled WGS sequence"/>
</dbReference>
<reference evidence="18 19" key="1">
    <citation type="submission" date="2019-07" db="EMBL/GenBank/DDBJ databases">
        <title>Genome sequencing of 100 strains of the haloalkaliphilic chemolithoautotrophic sulfur-oxidizing bacterium Thioalkalivibrio.</title>
        <authorList>
            <person name="Muyzer G."/>
        </authorList>
    </citation>
    <scope>NUCLEOTIDE SEQUENCE [LARGE SCALE GENOMIC DNA]</scope>
    <source>
        <strain evidence="18 19">ASO4-4</strain>
    </source>
</reference>
<protein>
    <recommendedName>
        <fullName evidence="5 15">CDP-diacylglycerol--glycerol-3-phosphate 3-phosphatidyltransferase</fullName>
        <ecNumber evidence="4 15">2.7.8.5</ecNumber>
    </recommendedName>
</protein>
<keyword evidence="11 17" id="KW-0472">Membrane</keyword>
<keyword evidence="7 16" id="KW-0808">Transferase</keyword>
<dbReference type="GO" id="GO:0008444">
    <property type="term" value="F:CDP-diacylglycerol-glycerol-3-phosphate 3-phosphatidyltransferase activity"/>
    <property type="evidence" value="ECO:0007669"/>
    <property type="project" value="UniProtKB-UniRule"/>
</dbReference>
<dbReference type="PANTHER" id="PTHR14269">
    <property type="entry name" value="CDP-DIACYLGLYCEROL--GLYCEROL-3-PHOSPHATE 3-PHOSPHATIDYLTRANSFERASE-RELATED"/>
    <property type="match status" value="1"/>
</dbReference>
<comment type="caution">
    <text evidence="18">The sequence shown here is derived from an EMBL/GenBank/DDBJ whole genome shotgun (WGS) entry which is preliminary data.</text>
</comment>
<comment type="catalytic activity">
    <reaction evidence="14">
        <text>a CDP-1,2-diacyl-sn-glycerol + sn-glycerol 3-phosphate = a 1,2-diacyl-sn-glycero-3-phospho-(1'-sn-glycero-3'-phosphate) + CMP + H(+)</text>
        <dbReference type="Rhea" id="RHEA:12593"/>
        <dbReference type="ChEBI" id="CHEBI:15378"/>
        <dbReference type="ChEBI" id="CHEBI:57597"/>
        <dbReference type="ChEBI" id="CHEBI:58332"/>
        <dbReference type="ChEBI" id="CHEBI:60110"/>
        <dbReference type="ChEBI" id="CHEBI:60377"/>
        <dbReference type="EC" id="2.7.8.5"/>
    </reaction>
</comment>
<evidence type="ECO:0000313" key="19">
    <source>
        <dbReference type="Proteomes" id="UP000318307"/>
    </source>
</evidence>
<accession>A0A562RPW8</accession>
<feature type="transmembrane region" description="Helical" evidence="17">
    <location>
        <begin position="163"/>
        <end position="181"/>
    </location>
</feature>
<keyword evidence="12" id="KW-0594">Phospholipid biosynthesis</keyword>
<evidence type="ECO:0000256" key="7">
    <source>
        <dbReference type="ARBA" id="ARBA00022679"/>
    </source>
</evidence>
<dbReference type="EMBL" id="VLLC01000015">
    <property type="protein sequence ID" value="TWI71105.1"/>
    <property type="molecule type" value="Genomic_DNA"/>
</dbReference>
<dbReference type="InterPro" id="IPR004570">
    <property type="entry name" value="Phosphatidylglycerol_P_synth"/>
</dbReference>
<comment type="similarity">
    <text evidence="3 16">Belongs to the CDP-alcohol phosphatidyltransferase class-I family.</text>
</comment>
<keyword evidence="9 17" id="KW-1133">Transmembrane helix</keyword>
<keyword evidence="10" id="KW-0443">Lipid metabolism</keyword>
<dbReference type="PIRSF" id="PIRSF000847">
    <property type="entry name" value="Phos_ph_gly_syn"/>
    <property type="match status" value="1"/>
</dbReference>
<evidence type="ECO:0000256" key="5">
    <source>
        <dbReference type="ARBA" id="ARBA00014944"/>
    </source>
</evidence>
<gene>
    <name evidence="18" type="ORF">LZ24_02066</name>
</gene>
<evidence type="ECO:0000256" key="17">
    <source>
        <dbReference type="SAM" id="Phobius"/>
    </source>
</evidence>